<dbReference type="PANTHER" id="PTHR21616">
    <property type="entry name" value="CENTROSOME SPINDLE POLE ASSOCIATED PROTEIN"/>
    <property type="match status" value="1"/>
</dbReference>
<proteinExistence type="predicted"/>
<dbReference type="STRING" id="61819.ENSACIP00000028867"/>
<dbReference type="GO" id="GO:0000922">
    <property type="term" value="C:spindle pole"/>
    <property type="evidence" value="ECO:0007669"/>
    <property type="project" value="InterPro"/>
</dbReference>
<reference evidence="2" key="1">
    <citation type="submission" date="2025-08" db="UniProtKB">
        <authorList>
            <consortium name="Ensembl"/>
        </authorList>
    </citation>
    <scope>IDENTIFICATION</scope>
</reference>
<evidence type="ECO:0000313" key="2">
    <source>
        <dbReference type="Ensembl" id="ENSACIP00000028867.1"/>
    </source>
</evidence>
<dbReference type="InterPro" id="IPR026708">
    <property type="entry name" value="CSPP1"/>
</dbReference>
<dbReference type="GO" id="GO:0005813">
    <property type="term" value="C:centrosome"/>
    <property type="evidence" value="ECO:0007669"/>
    <property type="project" value="InterPro"/>
</dbReference>
<dbReference type="Ensembl" id="ENSACIT00000029634.1">
    <property type="protein sequence ID" value="ENSACIP00000028867.1"/>
    <property type="gene ID" value="ENSACIG00000022358.1"/>
</dbReference>
<protein>
    <recommendedName>
        <fullName evidence="4">Centrosome and spindle pole associated protein 1a</fullName>
    </recommendedName>
</protein>
<evidence type="ECO:0000256" key="1">
    <source>
        <dbReference type="SAM" id="MobiDB-lite"/>
    </source>
</evidence>
<reference evidence="2" key="2">
    <citation type="submission" date="2025-09" db="UniProtKB">
        <authorList>
            <consortium name="Ensembl"/>
        </authorList>
    </citation>
    <scope>IDENTIFICATION</scope>
</reference>
<dbReference type="GO" id="GO:0032467">
    <property type="term" value="P:positive regulation of cytokinesis"/>
    <property type="evidence" value="ECO:0007669"/>
    <property type="project" value="InterPro"/>
</dbReference>
<dbReference type="GeneTree" id="ENSGT00940000177201"/>
<dbReference type="AlphaFoldDB" id="A0A3Q0SYL9"/>
<dbReference type="PANTHER" id="PTHR21616:SF2">
    <property type="entry name" value="CENTROSOME AND SPINDLE POLE-ASSOCIATED PROTEIN 1"/>
    <property type="match status" value="1"/>
</dbReference>
<accession>A0A3Q0SYL9</accession>
<feature type="region of interest" description="Disordered" evidence="1">
    <location>
        <begin position="27"/>
        <end position="70"/>
    </location>
</feature>
<dbReference type="GO" id="GO:0005874">
    <property type="term" value="C:microtubule"/>
    <property type="evidence" value="ECO:0007669"/>
    <property type="project" value="InterPro"/>
</dbReference>
<name>A0A3Q0SYL9_AMPCI</name>
<dbReference type="Proteomes" id="UP000261340">
    <property type="component" value="Unplaced"/>
</dbReference>
<evidence type="ECO:0000313" key="3">
    <source>
        <dbReference type="Proteomes" id="UP000261340"/>
    </source>
</evidence>
<sequence length="175" mass="19626">MDDELENFIRERKARVAADKACLQQDPPYMEMKAKPDRGFGYTVKENIPPKSKAEGKGTGHGLPLGVEYERKKQRLQQELRMDYRRYMAQVTPLPTGDRRSSSALPHIENIGAREREMPPPEQAHVAFQSPLLEYSSSLGLGGGGLSPSSQPAIPSFPVTSMDILRYFCKTLHHS</sequence>
<evidence type="ECO:0008006" key="4">
    <source>
        <dbReference type="Google" id="ProtNLM"/>
    </source>
</evidence>
<keyword evidence="3" id="KW-1185">Reference proteome</keyword>
<organism evidence="2 3">
    <name type="scientific">Amphilophus citrinellus</name>
    <name type="common">Midas cichlid</name>
    <name type="synonym">Cichlasoma citrinellum</name>
    <dbReference type="NCBI Taxonomy" id="61819"/>
    <lineage>
        <taxon>Eukaryota</taxon>
        <taxon>Metazoa</taxon>
        <taxon>Chordata</taxon>
        <taxon>Craniata</taxon>
        <taxon>Vertebrata</taxon>
        <taxon>Euteleostomi</taxon>
        <taxon>Actinopterygii</taxon>
        <taxon>Neopterygii</taxon>
        <taxon>Teleostei</taxon>
        <taxon>Neoteleostei</taxon>
        <taxon>Acanthomorphata</taxon>
        <taxon>Ovalentaria</taxon>
        <taxon>Cichlomorphae</taxon>
        <taxon>Cichliformes</taxon>
        <taxon>Cichlidae</taxon>
        <taxon>New World cichlids</taxon>
        <taxon>Cichlasomatinae</taxon>
        <taxon>Heroini</taxon>
        <taxon>Amphilophus</taxon>
    </lineage>
</organism>